<dbReference type="InterPro" id="IPR006153">
    <property type="entry name" value="Cation/H_exchanger_TM"/>
</dbReference>
<dbReference type="Gene3D" id="1.20.1530.20">
    <property type="match status" value="1"/>
</dbReference>
<keyword evidence="4 10" id="KW-0812">Transmembrane</keyword>
<evidence type="ECO:0000256" key="4">
    <source>
        <dbReference type="ARBA" id="ARBA00022692"/>
    </source>
</evidence>
<evidence type="ECO:0000256" key="9">
    <source>
        <dbReference type="ARBA" id="ARBA00023201"/>
    </source>
</evidence>
<dbReference type="EMBL" id="JAKIKU010000004">
    <property type="protein sequence ID" value="MCL1045385.1"/>
    <property type="molecule type" value="Genomic_DNA"/>
</dbReference>
<feature type="transmembrane region" description="Helical" evidence="10">
    <location>
        <begin position="148"/>
        <end position="169"/>
    </location>
</feature>
<evidence type="ECO:0000256" key="5">
    <source>
        <dbReference type="ARBA" id="ARBA00022989"/>
    </source>
</evidence>
<dbReference type="RefSeq" id="WP_248955467.1">
    <property type="nucleotide sequence ID" value="NZ_JAKIKU010000004.1"/>
</dbReference>
<evidence type="ECO:0000256" key="8">
    <source>
        <dbReference type="ARBA" id="ARBA00023136"/>
    </source>
</evidence>
<keyword evidence="8 10" id="KW-0472">Membrane</keyword>
<dbReference type="Proteomes" id="UP001202134">
    <property type="component" value="Unassembled WGS sequence"/>
</dbReference>
<feature type="transmembrane region" description="Helical" evidence="10">
    <location>
        <begin position="277"/>
        <end position="296"/>
    </location>
</feature>
<keyword evidence="2" id="KW-0813">Transport</keyword>
<evidence type="ECO:0000256" key="7">
    <source>
        <dbReference type="ARBA" id="ARBA00023065"/>
    </source>
</evidence>
<comment type="subcellular location">
    <subcellularLocation>
        <location evidence="1">Membrane</location>
        <topology evidence="1">Multi-pass membrane protein</topology>
    </subcellularLocation>
</comment>
<evidence type="ECO:0000256" key="1">
    <source>
        <dbReference type="ARBA" id="ARBA00004141"/>
    </source>
</evidence>
<feature type="transmembrane region" description="Helical" evidence="10">
    <location>
        <begin position="308"/>
        <end position="330"/>
    </location>
</feature>
<evidence type="ECO:0000256" key="2">
    <source>
        <dbReference type="ARBA" id="ARBA00022448"/>
    </source>
</evidence>
<evidence type="ECO:0000259" key="11">
    <source>
        <dbReference type="Pfam" id="PF00999"/>
    </source>
</evidence>
<feature type="transmembrane region" description="Helical" evidence="10">
    <location>
        <begin position="219"/>
        <end position="238"/>
    </location>
</feature>
<keyword evidence="5 10" id="KW-1133">Transmembrane helix</keyword>
<dbReference type="InterPro" id="IPR038770">
    <property type="entry name" value="Na+/solute_symporter_sf"/>
</dbReference>
<feature type="transmembrane region" description="Helical" evidence="10">
    <location>
        <begin position="89"/>
        <end position="110"/>
    </location>
</feature>
<evidence type="ECO:0000256" key="6">
    <source>
        <dbReference type="ARBA" id="ARBA00023053"/>
    </source>
</evidence>
<evidence type="ECO:0000256" key="10">
    <source>
        <dbReference type="SAM" id="Phobius"/>
    </source>
</evidence>
<feature type="domain" description="Cation/H+ exchanger transmembrane" evidence="11">
    <location>
        <begin position="14"/>
        <end position="391"/>
    </location>
</feature>
<feature type="transmembrane region" description="Helical" evidence="10">
    <location>
        <begin position="189"/>
        <end position="207"/>
    </location>
</feature>
<organism evidence="12 13">
    <name type="scientific">Shewanella electrodiphila</name>
    <dbReference type="NCBI Taxonomy" id="934143"/>
    <lineage>
        <taxon>Bacteria</taxon>
        <taxon>Pseudomonadati</taxon>
        <taxon>Pseudomonadota</taxon>
        <taxon>Gammaproteobacteria</taxon>
        <taxon>Alteromonadales</taxon>
        <taxon>Shewanellaceae</taxon>
        <taxon>Shewanella</taxon>
    </lineage>
</organism>
<dbReference type="PANTHER" id="PTHR43562">
    <property type="entry name" value="NAPA-TYPE SODIUM/HYDROGEN ANTIPORTER"/>
    <property type="match status" value="1"/>
</dbReference>
<dbReference type="Pfam" id="PF00999">
    <property type="entry name" value="Na_H_Exchanger"/>
    <property type="match status" value="1"/>
</dbReference>
<keyword evidence="9" id="KW-0739">Sodium transport</keyword>
<reference evidence="12 13" key="1">
    <citation type="submission" date="2022-01" db="EMBL/GenBank/DDBJ databases">
        <title>Whole genome-based taxonomy of the Shewanellaceae.</title>
        <authorList>
            <person name="Martin-Rodriguez A.J."/>
        </authorList>
    </citation>
    <scope>NUCLEOTIDE SEQUENCE [LARGE SCALE GENOMIC DNA]</scope>
    <source>
        <strain evidence="12 13">DSM 24955</strain>
    </source>
</reference>
<feature type="transmembrane region" description="Helical" evidence="10">
    <location>
        <begin position="116"/>
        <end position="136"/>
    </location>
</feature>
<proteinExistence type="predicted"/>
<sequence length="405" mass="43634">MTVEQFIIALCLILLCGKVLGSIFERLQLPAVVGEILAGLLLGPTFLNIVTPNATLAVLAELGVILLLFSIGCETSIKRLSQAGGRAALVAVLGIVIPIIMIGISSAYYLTDSYFTALYLGCALTATSIGISLRVLSQAQQAQTDVGNVILGAAVIDDIAGVILLSLLFNFASFGEFDLASSLILTAKVLLFLILTPPVTRGLLYLARALKPFADKSGYEVIITMVLICLFSWLAHWFGAPALLGGFAVGLALSRQFTSPFNRYLVNPFSFTHKMEISTKTMVDVFAPIFFVYVGIRLDLSQLDYSSGGIMLLVWLTLLAILSKLLAGWFGGRTWQAKAVVGSAMIPRGEVGLVFSELGYQMGIIDGKLFTELVVIIAITTLVGPMMLKWSIKQQVKKFPQVKPN</sequence>
<feature type="transmembrane region" description="Helical" evidence="10">
    <location>
        <begin position="45"/>
        <end position="69"/>
    </location>
</feature>
<keyword evidence="3" id="KW-0050">Antiport</keyword>
<protein>
    <submittedName>
        <fullName evidence="12">Cation:proton antiporter</fullName>
    </submittedName>
</protein>
<evidence type="ECO:0000256" key="3">
    <source>
        <dbReference type="ARBA" id="ARBA00022449"/>
    </source>
</evidence>
<evidence type="ECO:0000313" key="12">
    <source>
        <dbReference type="EMBL" id="MCL1045385.1"/>
    </source>
</evidence>
<accession>A0ABT0KNF0</accession>
<comment type="caution">
    <text evidence="12">The sequence shown here is derived from an EMBL/GenBank/DDBJ whole genome shotgun (WGS) entry which is preliminary data.</text>
</comment>
<evidence type="ECO:0000313" key="13">
    <source>
        <dbReference type="Proteomes" id="UP001202134"/>
    </source>
</evidence>
<keyword evidence="7" id="KW-0406">Ion transport</keyword>
<dbReference type="PANTHER" id="PTHR43562:SF3">
    <property type="entry name" value="SODIUM ION_PROTON EXCHANGER (EUROFUNG)"/>
    <property type="match status" value="1"/>
</dbReference>
<keyword evidence="6" id="KW-0915">Sodium</keyword>
<keyword evidence="13" id="KW-1185">Reference proteome</keyword>
<name>A0ABT0KNF0_9GAMM</name>
<feature type="transmembrane region" description="Helical" evidence="10">
    <location>
        <begin position="369"/>
        <end position="388"/>
    </location>
</feature>
<gene>
    <name evidence="12" type="ORF">L2737_08610</name>
</gene>